<keyword evidence="1" id="KW-0808">Transferase</keyword>
<dbReference type="PANTHER" id="PTHR43584:SF8">
    <property type="entry name" value="N-ACETYLMURAMATE ALPHA-1-PHOSPHATE URIDYLYLTRANSFERASE"/>
    <property type="match status" value="1"/>
</dbReference>
<evidence type="ECO:0000313" key="4">
    <source>
        <dbReference type="EMBL" id="OHA21115.1"/>
    </source>
</evidence>
<dbReference type="GO" id="GO:0016779">
    <property type="term" value="F:nucleotidyltransferase activity"/>
    <property type="evidence" value="ECO:0007669"/>
    <property type="project" value="UniProtKB-KW"/>
</dbReference>
<evidence type="ECO:0000256" key="1">
    <source>
        <dbReference type="ARBA" id="ARBA00022679"/>
    </source>
</evidence>
<organism evidence="4 5">
    <name type="scientific">Candidatus Taylorbacteria bacterium RIFCSPHIGHO2_02_49_25</name>
    <dbReference type="NCBI Taxonomy" id="1802305"/>
    <lineage>
        <taxon>Bacteria</taxon>
        <taxon>Candidatus Tayloriibacteriota</taxon>
    </lineage>
</organism>
<dbReference type="InterPro" id="IPR050065">
    <property type="entry name" value="GlmU-like"/>
</dbReference>
<accession>A0A1G2MB11</accession>
<dbReference type="PANTHER" id="PTHR43584">
    <property type="entry name" value="NUCLEOTIDYL TRANSFERASE"/>
    <property type="match status" value="1"/>
</dbReference>
<evidence type="ECO:0000256" key="2">
    <source>
        <dbReference type="ARBA" id="ARBA00022695"/>
    </source>
</evidence>
<keyword evidence="2" id="KW-0548">Nucleotidyltransferase</keyword>
<feature type="domain" description="Nucleotidyl transferase" evidence="3">
    <location>
        <begin position="2"/>
        <end position="196"/>
    </location>
</feature>
<dbReference type="AlphaFoldDB" id="A0A1G2MB11"/>
<dbReference type="EMBL" id="MHRJ01000052">
    <property type="protein sequence ID" value="OHA21115.1"/>
    <property type="molecule type" value="Genomic_DNA"/>
</dbReference>
<comment type="caution">
    <text evidence="4">The sequence shown here is derived from an EMBL/GenBank/DDBJ whole genome shotgun (WGS) entry which is preliminary data.</text>
</comment>
<evidence type="ECO:0000313" key="5">
    <source>
        <dbReference type="Proteomes" id="UP000176493"/>
    </source>
</evidence>
<gene>
    <name evidence="4" type="ORF">A2W52_01745</name>
</gene>
<reference evidence="4 5" key="1">
    <citation type="journal article" date="2016" name="Nat. Commun.">
        <title>Thousands of microbial genomes shed light on interconnected biogeochemical processes in an aquifer system.</title>
        <authorList>
            <person name="Anantharaman K."/>
            <person name="Brown C.T."/>
            <person name="Hug L.A."/>
            <person name="Sharon I."/>
            <person name="Castelle C.J."/>
            <person name="Probst A.J."/>
            <person name="Thomas B.C."/>
            <person name="Singh A."/>
            <person name="Wilkins M.J."/>
            <person name="Karaoz U."/>
            <person name="Brodie E.L."/>
            <person name="Williams K.H."/>
            <person name="Hubbard S.S."/>
            <person name="Banfield J.F."/>
        </authorList>
    </citation>
    <scope>NUCLEOTIDE SEQUENCE [LARGE SCALE GENOMIC DNA]</scope>
</reference>
<sequence>MKAVILAAGKGKRMGELTEEKPKPLLLVRGKTFLEHIISTLPQDVDEVIVVIGYKGEQIREFLGNDFLGKKITCIVNEHIEKGNAHSLILTKDYFKPKERFVLIYSDEFPSNDEMTKCLSHEFSWLTHIVDDPRYSGVITLSDTGHIVELEEKPEHPKSNLAAGGVMVINADIFSYPPKQHRNGEYYLTSMMEQFVKFHSVKAVTGTKNLFFSTPEDIDRFNKQ</sequence>
<dbReference type="Gene3D" id="3.90.550.10">
    <property type="entry name" value="Spore Coat Polysaccharide Biosynthesis Protein SpsA, Chain A"/>
    <property type="match status" value="1"/>
</dbReference>
<protein>
    <recommendedName>
        <fullName evidence="3">Nucleotidyl transferase domain-containing protein</fullName>
    </recommendedName>
</protein>
<proteinExistence type="predicted"/>
<dbReference type="SUPFAM" id="SSF53448">
    <property type="entry name" value="Nucleotide-diphospho-sugar transferases"/>
    <property type="match status" value="1"/>
</dbReference>
<dbReference type="CDD" id="cd04181">
    <property type="entry name" value="NTP_transferase"/>
    <property type="match status" value="1"/>
</dbReference>
<dbReference type="Proteomes" id="UP000176493">
    <property type="component" value="Unassembled WGS sequence"/>
</dbReference>
<dbReference type="InterPro" id="IPR005835">
    <property type="entry name" value="NTP_transferase_dom"/>
</dbReference>
<dbReference type="InterPro" id="IPR029044">
    <property type="entry name" value="Nucleotide-diphossugar_trans"/>
</dbReference>
<name>A0A1G2MB11_9BACT</name>
<evidence type="ECO:0000259" key="3">
    <source>
        <dbReference type="Pfam" id="PF00483"/>
    </source>
</evidence>
<dbReference type="Pfam" id="PF00483">
    <property type="entry name" value="NTP_transferase"/>
    <property type="match status" value="1"/>
</dbReference>